<gene>
    <name evidence="8" type="ORF">BUALT_Bualt16G0117000</name>
</gene>
<evidence type="ECO:0000256" key="1">
    <source>
        <dbReference type="ARBA" id="ARBA00008773"/>
    </source>
</evidence>
<dbReference type="Pfam" id="PF00332">
    <property type="entry name" value="Glyco_hydro_17"/>
    <property type="match status" value="1"/>
</dbReference>
<evidence type="ECO:0000313" key="9">
    <source>
        <dbReference type="Proteomes" id="UP000826271"/>
    </source>
</evidence>
<feature type="domain" description="Glycosyltransferase N-terminal" evidence="7">
    <location>
        <begin position="24"/>
        <end position="218"/>
    </location>
</feature>
<evidence type="ECO:0000256" key="5">
    <source>
        <dbReference type="RuleBase" id="RU004335"/>
    </source>
</evidence>
<dbReference type="SUPFAM" id="SSF53756">
    <property type="entry name" value="UDP-Glycosyltransferase/glycogen phosphorylase"/>
    <property type="match status" value="1"/>
</dbReference>
<dbReference type="PANTHER" id="PTHR32227">
    <property type="entry name" value="GLUCAN ENDO-1,3-BETA-GLUCOSIDASE BG1-RELATED-RELATED"/>
    <property type="match status" value="1"/>
</dbReference>
<evidence type="ECO:0000256" key="6">
    <source>
        <dbReference type="RuleBase" id="RU004336"/>
    </source>
</evidence>
<dbReference type="InterPro" id="IPR000490">
    <property type="entry name" value="Glyco_hydro_17"/>
</dbReference>
<evidence type="ECO:0000256" key="2">
    <source>
        <dbReference type="ARBA" id="ARBA00009995"/>
    </source>
</evidence>
<accession>A0AAV6WGB2</accession>
<dbReference type="SUPFAM" id="SSF51445">
    <property type="entry name" value="(Trans)glycosidases"/>
    <property type="match status" value="1"/>
</dbReference>
<dbReference type="Gene3D" id="3.20.20.80">
    <property type="entry name" value="Glycosidases"/>
    <property type="match status" value="1"/>
</dbReference>
<dbReference type="InterPro" id="IPR058980">
    <property type="entry name" value="Glyco_transf_N"/>
</dbReference>
<dbReference type="PROSITE" id="PS00587">
    <property type="entry name" value="GLYCOSYL_HYDROL_F17"/>
    <property type="match status" value="1"/>
</dbReference>
<sequence length="594" mass="65907">MSTHHTSQNNDQKGIIMHESNQPQVAVVMVPWPSQGHLNQLLHLSRLIGATNLPIHYISATAHLRQATARVHGFDPFALANLRFHDFPTPPFSTKISTLTHIHEPLFMLINKLSTKAKRVVVIFDSLMASSVSKAVKELPNVESYCFRSISAISLYSFYWKAAGKPEIPQNAAEILENLPSMEECFGPGFLDFLKSQRQARNFDSGTIYDTNRITEVSSVRVEEVVKRLMASDEGDEMRKRAAKLAESIKKSMMEGGDTRLEIDSFIAHIYAQTGACYGTLGDNLPPPHEVIALCKQYNIHRIRIYNPNPSILEALRGNTDVSVIVGVANEDINGIARDPNLAKSWVQNNVLRYPNVNFRYISVGNEISPLDSGSAGIALSVAPAMQNVHNALLESGLGERVKVSTALSMGVLGRSYPPAAGEFKSEILASYISPIVQFLVRTQSPFFINMYPYFAYVSNPRDINLSYAFFTSPSPVVRDGSYQYQNLFDAMVDATYAALAKAGGANVEIVVTETGWPSDGGTATTIENARTYNSHLLKNVQKGTPRKPGKPIETYIFDLIDENQKSPEIEKHWGIFLGNKQPKYQLPFAKKHK</sequence>
<dbReference type="InterPro" id="IPR044965">
    <property type="entry name" value="Glyco_hydro_17_plant"/>
</dbReference>
<name>A0AAV6WGB2_9LAMI</name>
<evidence type="ECO:0000259" key="7">
    <source>
        <dbReference type="Pfam" id="PF26168"/>
    </source>
</evidence>
<keyword evidence="3 6" id="KW-0378">Hydrolase</keyword>
<keyword evidence="4 6" id="KW-0326">Glycosidase</keyword>
<organism evidence="8 9">
    <name type="scientific">Buddleja alternifolia</name>
    <dbReference type="NCBI Taxonomy" id="168488"/>
    <lineage>
        <taxon>Eukaryota</taxon>
        <taxon>Viridiplantae</taxon>
        <taxon>Streptophyta</taxon>
        <taxon>Embryophyta</taxon>
        <taxon>Tracheophyta</taxon>
        <taxon>Spermatophyta</taxon>
        <taxon>Magnoliopsida</taxon>
        <taxon>eudicotyledons</taxon>
        <taxon>Gunneridae</taxon>
        <taxon>Pentapetalae</taxon>
        <taxon>asterids</taxon>
        <taxon>lamiids</taxon>
        <taxon>Lamiales</taxon>
        <taxon>Scrophulariaceae</taxon>
        <taxon>Buddlejeae</taxon>
        <taxon>Buddleja</taxon>
    </lineage>
</organism>
<evidence type="ECO:0000256" key="3">
    <source>
        <dbReference type="ARBA" id="ARBA00022801"/>
    </source>
</evidence>
<dbReference type="FunFam" id="3.20.20.80:FF:000010">
    <property type="entry name" value="glucan endo-1,3-beta-glucosidase, basic"/>
    <property type="match status" value="1"/>
</dbReference>
<dbReference type="AlphaFoldDB" id="A0AAV6WGB2"/>
<dbReference type="EMBL" id="WHWC01000016">
    <property type="protein sequence ID" value="KAG8367865.1"/>
    <property type="molecule type" value="Genomic_DNA"/>
</dbReference>
<evidence type="ECO:0000313" key="8">
    <source>
        <dbReference type="EMBL" id="KAG8367865.1"/>
    </source>
</evidence>
<dbReference type="InterPro" id="IPR017853">
    <property type="entry name" value="GH"/>
</dbReference>
<protein>
    <recommendedName>
        <fullName evidence="7">Glycosyltransferase N-terminal domain-containing protein</fullName>
    </recommendedName>
</protein>
<dbReference type="Proteomes" id="UP000826271">
    <property type="component" value="Unassembled WGS sequence"/>
</dbReference>
<dbReference type="Gene3D" id="3.40.50.2000">
    <property type="entry name" value="Glycogen Phosphorylase B"/>
    <property type="match status" value="1"/>
</dbReference>
<keyword evidence="9" id="KW-1185">Reference proteome</keyword>
<comment type="similarity">
    <text evidence="1 5">Belongs to the glycosyl hydrolase 17 family.</text>
</comment>
<comment type="similarity">
    <text evidence="2">Belongs to the UDP-glycosyltransferase family.</text>
</comment>
<dbReference type="GO" id="GO:0004553">
    <property type="term" value="F:hydrolase activity, hydrolyzing O-glycosyl compounds"/>
    <property type="evidence" value="ECO:0007669"/>
    <property type="project" value="InterPro"/>
</dbReference>
<reference evidence="8" key="1">
    <citation type="submission" date="2019-10" db="EMBL/GenBank/DDBJ databases">
        <authorList>
            <person name="Zhang R."/>
            <person name="Pan Y."/>
            <person name="Wang J."/>
            <person name="Ma R."/>
            <person name="Yu S."/>
        </authorList>
    </citation>
    <scope>NUCLEOTIDE SEQUENCE</scope>
    <source>
        <strain evidence="8">LA-IB0</strain>
        <tissue evidence="8">Leaf</tissue>
    </source>
</reference>
<dbReference type="Pfam" id="PF26168">
    <property type="entry name" value="Glyco_transf_N"/>
    <property type="match status" value="1"/>
</dbReference>
<evidence type="ECO:0000256" key="4">
    <source>
        <dbReference type="ARBA" id="ARBA00023295"/>
    </source>
</evidence>
<dbReference type="GO" id="GO:0005975">
    <property type="term" value="P:carbohydrate metabolic process"/>
    <property type="evidence" value="ECO:0007669"/>
    <property type="project" value="InterPro"/>
</dbReference>
<comment type="caution">
    <text evidence="8">The sequence shown here is derived from an EMBL/GenBank/DDBJ whole genome shotgun (WGS) entry which is preliminary data.</text>
</comment>
<proteinExistence type="inferred from homology"/>